<comment type="caution">
    <text evidence="1">The sequence shown here is derived from an EMBL/GenBank/DDBJ whole genome shotgun (WGS) entry which is preliminary data.</text>
</comment>
<dbReference type="SUPFAM" id="SSF48452">
    <property type="entry name" value="TPR-like"/>
    <property type="match status" value="1"/>
</dbReference>
<gene>
    <name evidence="1" type="ORF">HGB38_18405</name>
</gene>
<reference evidence="1 2" key="1">
    <citation type="submission" date="2020-04" db="EMBL/GenBank/DDBJ databases">
        <title>MicrobeNet Type strains.</title>
        <authorList>
            <person name="Nicholson A.C."/>
        </authorList>
    </citation>
    <scope>NUCLEOTIDE SEQUENCE [LARGE SCALE GENOMIC DNA]</scope>
    <source>
        <strain evidence="1 2">DSM 44956</strain>
    </source>
</reference>
<dbReference type="AlphaFoldDB" id="A0A7X6R461"/>
<evidence type="ECO:0000313" key="1">
    <source>
        <dbReference type="EMBL" id="NKY28180.1"/>
    </source>
</evidence>
<evidence type="ECO:0000313" key="2">
    <source>
        <dbReference type="Proteomes" id="UP000540698"/>
    </source>
</evidence>
<accession>A0A7X6R461</accession>
<proteinExistence type="predicted"/>
<keyword evidence="2" id="KW-1185">Reference proteome</keyword>
<protein>
    <submittedName>
        <fullName evidence="1">Uncharacterized protein</fullName>
    </submittedName>
</protein>
<dbReference type="InterPro" id="IPR011990">
    <property type="entry name" value="TPR-like_helical_dom_sf"/>
</dbReference>
<sequence>MVPLVEQNLEIMNQLRCAGIGDAAEMQRMRIFYAEFAAWLYQDACNWSRAQHWTDRALTWSHQLGDDYCIAATLIRKAQIANDMEDGTEAMELAEAAERAAPPGTRFAAVAATFAGHGAALAGDRSGSARAFDRARTLAADSDADPVWGGFLDGPYIDAHQAHGRAALGDYRTAIDQFGRAISGMQSGFTRDEAVYTSRQALAYACAGEAEPAATLGLAAMQVGVSTGSERVLQNVRKVDELLSGRHLPEVAQFREAAERWAVLS</sequence>
<dbReference type="EMBL" id="JAAXOS010000008">
    <property type="protein sequence ID" value="NKY28180.1"/>
    <property type="molecule type" value="Genomic_DNA"/>
</dbReference>
<dbReference type="Proteomes" id="UP000540698">
    <property type="component" value="Unassembled WGS sequence"/>
</dbReference>
<organism evidence="1 2">
    <name type="scientific">Nocardia gamkensis</name>
    <dbReference type="NCBI Taxonomy" id="352869"/>
    <lineage>
        <taxon>Bacteria</taxon>
        <taxon>Bacillati</taxon>
        <taxon>Actinomycetota</taxon>
        <taxon>Actinomycetes</taxon>
        <taxon>Mycobacteriales</taxon>
        <taxon>Nocardiaceae</taxon>
        <taxon>Nocardia</taxon>
    </lineage>
</organism>
<name>A0A7X6R461_9NOCA</name>
<dbReference type="RefSeq" id="WP_157113795.1">
    <property type="nucleotide sequence ID" value="NZ_JAAXOS010000008.1"/>
</dbReference>